<dbReference type="AlphaFoldDB" id="S9ZNG6"/>
<dbReference type="OrthoDB" id="9031471at2"/>
<dbReference type="PANTHER" id="PTHR22642">
    <property type="entry name" value="IMIDAZOLONEPROPIONASE"/>
    <property type="match status" value="1"/>
</dbReference>
<sequence length="466" mass="49338">MLIINARLYAGQACVALRVEGERIVELAPGLRPRAGEEVFDAAAAAVLPGLHDHHIHLLAYAAALESVPCGPPQLSDAAALFNTLARHGAGTGWMRGVGYHESVAGDIDRAWLDCAVPERPLRIQHRSGQLWIFNSAGLRQLGVRDGVTGDDPFERHAGVASGRLYAGDAWLRERLGGRMPALDEVSRRLAGFGITGVTDASPSNARDEFLHFAAEAARGALRQEVLMMGSAALDPAWRQPGLAVGATKIHLRESDLPDFDATCARIVHSHRTGRPVAVHCVTLAELMFALGALQAAGVRAGDRLEHAALSTPEAVALVRDAGLAVVTQPHFVFERGDAYLSALATDELAGLYRARSFVSAGVALGAGSDAPYGDADPWRSMAAAQQRLTRGGRRLGAGECLDATAALLRLYGSSAQDPGGECRQLQVGATADLCVLDRSWDAVLEDLAAVRVRLTLGRGRVLHAA</sequence>
<dbReference type="STRING" id="1348657.M622_02875"/>
<dbReference type="eggNOG" id="COG1574">
    <property type="taxonomic scope" value="Bacteria"/>
</dbReference>
<dbReference type="Gene3D" id="2.30.40.10">
    <property type="entry name" value="Urease, subunit C, domain 1"/>
    <property type="match status" value="1"/>
</dbReference>
<evidence type="ECO:0000313" key="3">
    <source>
        <dbReference type="Proteomes" id="UP000015455"/>
    </source>
</evidence>
<comment type="caution">
    <text evidence="2">The sequence shown here is derived from an EMBL/GenBank/DDBJ whole genome shotgun (WGS) entry which is preliminary data.</text>
</comment>
<dbReference type="Proteomes" id="UP000015455">
    <property type="component" value="Unassembled WGS sequence"/>
</dbReference>
<dbReference type="Gene3D" id="3.10.310.70">
    <property type="match status" value="1"/>
</dbReference>
<dbReference type="Pfam" id="PF07969">
    <property type="entry name" value="Amidohydro_3"/>
    <property type="match status" value="1"/>
</dbReference>
<organism evidence="2 3">
    <name type="scientific">Thauera terpenica 58Eu</name>
    <dbReference type="NCBI Taxonomy" id="1348657"/>
    <lineage>
        <taxon>Bacteria</taxon>
        <taxon>Pseudomonadati</taxon>
        <taxon>Pseudomonadota</taxon>
        <taxon>Betaproteobacteria</taxon>
        <taxon>Rhodocyclales</taxon>
        <taxon>Zoogloeaceae</taxon>
        <taxon>Thauera</taxon>
    </lineage>
</organism>
<dbReference type="GO" id="GO:0016810">
    <property type="term" value="F:hydrolase activity, acting on carbon-nitrogen (but not peptide) bonds"/>
    <property type="evidence" value="ECO:0007669"/>
    <property type="project" value="InterPro"/>
</dbReference>
<dbReference type="SUPFAM" id="SSF51338">
    <property type="entry name" value="Composite domain of metallo-dependent hydrolases"/>
    <property type="match status" value="1"/>
</dbReference>
<dbReference type="EMBL" id="ATJV01000048">
    <property type="protein sequence ID" value="EPZ16136.1"/>
    <property type="molecule type" value="Genomic_DNA"/>
</dbReference>
<dbReference type="InterPro" id="IPR011059">
    <property type="entry name" value="Metal-dep_hydrolase_composite"/>
</dbReference>
<keyword evidence="3" id="KW-1185">Reference proteome</keyword>
<dbReference type="InterPro" id="IPR013108">
    <property type="entry name" value="Amidohydro_3"/>
</dbReference>
<dbReference type="RefSeq" id="WP_021248977.1">
    <property type="nucleotide sequence ID" value="NZ_ATJV01000048.1"/>
</dbReference>
<dbReference type="InterPro" id="IPR032466">
    <property type="entry name" value="Metal_Hydrolase"/>
</dbReference>
<dbReference type="SUPFAM" id="SSF51556">
    <property type="entry name" value="Metallo-dependent hydrolases"/>
    <property type="match status" value="1"/>
</dbReference>
<proteinExistence type="predicted"/>
<dbReference type="PANTHER" id="PTHR22642:SF2">
    <property type="entry name" value="PROTEIN LONG AFTER FAR-RED 3"/>
    <property type="match status" value="1"/>
</dbReference>
<dbReference type="Gene3D" id="3.20.20.140">
    <property type="entry name" value="Metal-dependent hydrolases"/>
    <property type="match status" value="1"/>
</dbReference>
<evidence type="ECO:0000313" key="2">
    <source>
        <dbReference type="EMBL" id="EPZ16136.1"/>
    </source>
</evidence>
<dbReference type="PATRIC" id="fig|1348657.5.peg.1552"/>
<reference evidence="2 3" key="1">
    <citation type="submission" date="2013-06" db="EMBL/GenBank/DDBJ databases">
        <title>Draft genome sequence of Thauera terpenica.</title>
        <authorList>
            <person name="Liu B."/>
            <person name="Frostegard A.H."/>
            <person name="Shapleigh J.P."/>
        </authorList>
    </citation>
    <scope>NUCLEOTIDE SEQUENCE [LARGE SCALE GENOMIC DNA]</scope>
    <source>
        <strain evidence="2 3">58Eu</strain>
    </source>
</reference>
<accession>S9ZNG6</accession>
<name>S9ZNG6_9RHOO</name>
<evidence type="ECO:0000259" key="1">
    <source>
        <dbReference type="Pfam" id="PF07969"/>
    </source>
</evidence>
<protein>
    <recommendedName>
        <fullName evidence="1">Amidohydrolase 3 domain-containing protein</fullName>
    </recommendedName>
</protein>
<gene>
    <name evidence="2" type="ORF">M622_02875</name>
</gene>
<feature type="domain" description="Amidohydrolase 3" evidence="1">
    <location>
        <begin position="38"/>
        <end position="463"/>
    </location>
</feature>